<feature type="domain" description="RagB/SusD" evidence="6">
    <location>
        <begin position="323"/>
        <end position="400"/>
    </location>
</feature>
<evidence type="ECO:0000256" key="4">
    <source>
        <dbReference type="ARBA" id="ARBA00023136"/>
    </source>
</evidence>
<dbReference type="EMBL" id="FWXT01000001">
    <property type="protein sequence ID" value="SMC54793.1"/>
    <property type="molecule type" value="Genomic_DNA"/>
</dbReference>
<keyword evidence="4" id="KW-0472">Membrane</keyword>
<keyword evidence="5" id="KW-0998">Cell outer membrane</keyword>
<evidence type="ECO:0000256" key="5">
    <source>
        <dbReference type="ARBA" id="ARBA00023237"/>
    </source>
</evidence>
<comment type="subcellular location">
    <subcellularLocation>
        <location evidence="1">Cell outer membrane</location>
    </subcellularLocation>
</comment>
<sequence>MKLLKYIILLAIPLLLATSCKKFLDVKPKGVIIAETLSDFEGLLNATAVVNPFGLNNLIIYPTDDLSDPSFSLQSQSSPKGNAYFWYEYINNTSVRPDLWADVYRQIANLNVVTEGVLNATDGTEQQRRQLYAEAVVAKVYNYQHLISFFAPAYGKTTAGADFGVPYVTSTDVSDAVPERPVLQAQYDRLLADLLTAVPELPESNVNNTRVTRYVAYGLLSRLYMSMMDYENALKYADLALGNGKAAILDYGQYAGAQLPATNSSPEELFVRYCNNTSFRYSDELLSKFDLNNDLRIRLLASRRTDGSYNYGSQQLYNPNRGITYAEIYLNKAECLARAGRINDALDIVNNVIRKKRFATDKYVALTAVNTEAAIRAVLDERRRELAFKGVRWIDMKRLDKEGRMPAVARMDKSGTAVLTSLSPGSAGYTFQIPLMVQSFNAGMPLNKK</sequence>
<evidence type="ECO:0000313" key="8">
    <source>
        <dbReference type="EMBL" id="SMC54793.1"/>
    </source>
</evidence>
<evidence type="ECO:0000256" key="1">
    <source>
        <dbReference type="ARBA" id="ARBA00004442"/>
    </source>
</evidence>
<accession>A0A1W2A2H1</accession>
<dbReference type="Gene3D" id="1.25.40.390">
    <property type="match status" value="1"/>
</dbReference>
<dbReference type="AlphaFoldDB" id="A0A1W2A2H1"/>
<dbReference type="InterPro" id="IPR012944">
    <property type="entry name" value="SusD_RagB_dom"/>
</dbReference>
<organism evidence="8 9">
    <name type="scientific">Pedobacter africanus</name>
    <dbReference type="NCBI Taxonomy" id="151894"/>
    <lineage>
        <taxon>Bacteria</taxon>
        <taxon>Pseudomonadati</taxon>
        <taxon>Bacteroidota</taxon>
        <taxon>Sphingobacteriia</taxon>
        <taxon>Sphingobacteriales</taxon>
        <taxon>Sphingobacteriaceae</taxon>
        <taxon>Pedobacter</taxon>
    </lineage>
</organism>
<dbReference type="Pfam" id="PF07980">
    <property type="entry name" value="SusD_RagB"/>
    <property type="match status" value="1"/>
</dbReference>
<keyword evidence="3" id="KW-0732">Signal</keyword>
<dbReference type="GO" id="GO:0009279">
    <property type="term" value="C:cell outer membrane"/>
    <property type="evidence" value="ECO:0007669"/>
    <property type="project" value="UniProtKB-SubCell"/>
</dbReference>
<dbReference type="InterPro" id="IPR011990">
    <property type="entry name" value="TPR-like_helical_dom_sf"/>
</dbReference>
<dbReference type="OrthoDB" id="697229at2"/>
<evidence type="ECO:0000313" key="9">
    <source>
        <dbReference type="Proteomes" id="UP000192756"/>
    </source>
</evidence>
<dbReference type="PROSITE" id="PS51257">
    <property type="entry name" value="PROKAR_LIPOPROTEIN"/>
    <property type="match status" value="1"/>
</dbReference>
<protein>
    <submittedName>
        <fullName evidence="8">SusD family protein</fullName>
    </submittedName>
</protein>
<dbReference type="Proteomes" id="UP000192756">
    <property type="component" value="Unassembled WGS sequence"/>
</dbReference>
<evidence type="ECO:0000256" key="2">
    <source>
        <dbReference type="ARBA" id="ARBA00006275"/>
    </source>
</evidence>
<proteinExistence type="inferred from homology"/>
<evidence type="ECO:0000259" key="7">
    <source>
        <dbReference type="Pfam" id="PF14322"/>
    </source>
</evidence>
<gene>
    <name evidence="8" type="ORF">SAMN04488524_1173</name>
</gene>
<comment type="similarity">
    <text evidence="2">Belongs to the SusD family.</text>
</comment>
<keyword evidence="9" id="KW-1185">Reference proteome</keyword>
<dbReference type="STRING" id="151894.SAMN04488524_1173"/>
<evidence type="ECO:0000259" key="6">
    <source>
        <dbReference type="Pfam" id="PF07980"/>
    </source>
</evidence>
<dbReference type="SUPFAM" id="SSF48452">
    <property type="entry name" value="TPR-like"/>
    <property type="match status" value="1"/>
</dbReference>
<dbReference type="InterPro" id="IPR033985">
    <property type="entry name" value="SusD-like_N"/>
</dbReference>
<dbReference type="Pfam" id="PF14322">
    <property type="entry name" value="SusD-like_3"/>
    <property type="match status" value="1"/>
</dbReference>
<evidence type="ECO:0000256" key="3">
    <source>
        <dbReference type="ARBA" id="ARBA00022729"/>
    </source>
</evidence>
<name>A0A1W2A2H1_9SPHI</name>
<reference evidence="9" key="1">
    <citation type="submission" date="2017-04" db="EMBL/GenBank/DDBJ databases">
        <authorList>
            <person name="Varghese N."/>
            <person name="Submissions S."/>
        </authorList>
    </citation>
    <scope>NUCLEOTIDE SEQUENCE [LARGE SCALE GENOMIC DNA]</scope>
    <source>
        <strain evidence="9">DSM 12126</strain>
    </source>
</reference>
<feature type="domain" description="SusD-like N-terminal" evidence="7">
    <location>
        <begin position="22"/>
        <end position="225"/>
    </location>
</feature>
<dbReference type="RefSeq" id="WP_084237436.1">
    <property type="nucleotide sequence ID" value="NZ_FWXT01000001.1"/>
</dbReference>